<protein>
    <submittedName>
        <fullName evidence="2">YbaK/EbsC family protein</fullName>
    </submittedName>
</protein>
<accession>A0A832A4Z1</accession>
<evidence type="ECO:0000313" key="2">
    <source>
        <dbReference type="EMBL" id="HFK98703.1"/>
    </source>
</evidence>
<dbReference type="InterPro" id="IPR036754">
    <property type="entry name" value="YbaK/aa-tRNA-synt-asso_dom_sf"/>
</dbReference>
<dbReference type="EMBL" id="DSTK01000041">
    <property type="protein sequence ID" value="HFK98703.1"/>
    <property type="molecule type" value="Genomic_DNA"/>
</dbReference>
<dbReference type="PANTHER" id="PTHR30411">
    <property type="entry name" value="CYTOPLASMIC PROTEIN"/>
    <property type="match status" value="1"/>
</dbReference>
<name>A0A832A4Z1_9BACT</name>
<gene>
    <name evidence="2" type="ORF">ENS06_15430</name>
</gene>
<sequence>MPSIADVKAYLKERGIEVREFEELTPTSETAAKAVGCSVAEIAKSILFVVGDQPVVAVTCGDRRIKGSRLKQAAGLKGKVRLPGEDEVLRYTGYAPGGVCPFLLPPSVRIVIDSAMRRFPCVYAAAGNDRSAVPITVEQLLSLTGGIEAAVSDAADDAA</sequence>
<reference evidence="2" key="1">
    <citation type="journal article" date="2020" name="mSystems">
        <title>Genome- and Community-Level Interaction Insights into Carbon Utilization and Element Cycling Functions of Hydrothermarchaeota in Hydrothermal Sediment.</title>
        <authorList>
            <person name="Zhou Z."/>
            <person name="Liu Y."/>
            <person name="Xu W."/>
            <person name="Pan J."/>
            <person name="Luo Z.H."/>
            <person name="Li M."/>
        </authorList>
    </citation>
    <scope>NUCLEOTIDE SEQUENCE [LARGE SCALE GENOMIC DNA]</scope>
    <source>
        <strain evidence="2">SpSt-456</strain>
    </source>
</reference>
<proteinExistence type="predicted"/>
<organism evidence="2">
    <name type="scientific">Desulfacinum infernum</name>
    <dbReference type="NCBI Taxonomy" id="35837"/>
    <lineage>
        <taxon>Bacteria</taxon>
        <taxon>Pseudomonadati</taxon>
        <taxon>Thermodesulfobacteriota</taxon>
        <taxon>Syntrophobacteria</taxon>
        <taxon>Syntrophobacterales</taxon>
        <taxon>Syntrophobacteraceae</taxon>
        <taxon>Desulfacinum</taxon>
    </lineage>
</organism>
<dbReference type="CDD" id="cd04333">
    <property type="entry name" value="ProX_deacylase"/>
    <property type="match status" value="1"/>
</dbReference>
<dbReference type="Gene3D" id="3.90.960.10">
    <property type="entry name" value="YbaK/aminoacyl-tRNA synthetase-associated domain"/>
    <property type="match status" value="1"/>
</dbReference>
<dbReference type="AlphaFoldDB" id="A0A832A4Z1"/>
<dbReference type="Pfam" id="PF04073">
    <property type="entry name" value="tRNA_edit"/>
    <property type="match status" value="1"/>
</dbReference>
<dbReference type="InterPro" id="IPR007214">
    <property type="entry name" value="YbaK/aa-tRNA-synth-assoc-dom"/>
</dbReference>
<dbReference type="GO" id="GO:0002161">
    <property type="term" value="F:aminoacyl-tRNA deacylase activity"/>
    <property type="evidence" value="ECO:0007669"/>
    <property type="project" value="InterPro"/>
</dbReference>
<comment type="caution">
    <text evidence="2">The sequence shown here is derived from an EMBL/GenBank/DDBJ whole genome shotgun (WGS) entry which is preliminary data.</text>
</comment>
<feature type="domain" description="YbaK/aminoacyl-tRNA synthetase-associated" evidence="1">
    <location>
        <begin position="23"/>
        <end position="142"/>
    </location>
</feature>
<evidence type="ECO:0000259" key="1">
    <source>
        <dbReference type="Pfam" id="PF04073"/>
    </source>
</evidence>
<dbReference type="SUPFAM" id="SSF55826">
    <property type="entry name" value="YbaK/ProRS associated domain"/>
    <property type="match status" value="1"/>
</dbReference>
<dbReference type="PANTHER" id="PTHR30411:SF1">
    <property type="entry name" value="CYTOPLASMIC PROTEIN"/>
    <property type="match status" value="1"/>
</dbReference>